<dbReference type="InterPro" id="IPR006311">
    <property type="entry name" value="TAT_signal"/>
</dbReference>
<comment type="caution">
    <text evidence="7">The sequence shown here is derived from an EMBL/GenBank/DDBJ whole genome shotgun (WGS) entry which is preliminary data.</text>
</comment>
<dbReference type="EMBL" id="RFFH01000016">
    <property type="protein sequence ID" value="RMI29073.1"/>
    <property type="molecule type" value="Genomic_DNA"/>
</dbReference>
<dbReference type="SUPFAM" id="SSF53649">
    <property type="entry name" value="Alkaline phosphatase-like"/>
    <property type="match status" value="1"/>
</dbReference>
<dbReference type="Pfam" id="PF00884">
    <property type="entry name" value="Sulfatase"/>
    <property type="match status" value="1"/>
</dbReference>
<dbReference type="Gene3D" id="3.40.720.10">
    <property type="entry name" value="Alkaline Phosphatase, subunit A"/>
    <property type="match status" value="1"/>
</dbReference>
<evidence type="ECO:0000256" key="5">
    <source>
        <dbReference type="SAM" id="MobiDB-lite"/>
    </source>
</evidence>
<dbReference type="GO" id="GO:0046872">
    <property type="term" value="F:metal ion binding"/>
    <property type="evidence" value="ECO:0007669"/>
    <property type="project" value="UniProtKB-KW"/>
</dbReference>
<evidence type="ECO:0000313" key="8">
    <source>
        <dbReference type="Proteomes" id="UP000279275"/>
    </source>
</evidence>
<sequence length="837" mass="92319">MTPTEEEGNTREPQFDPAPKRGLTRRGMLRGMAAAGAGAAAAAPALAACGNSGGDRPPGYGTGINDGFDGKIELDVRDSKQDWKPFELKKAPDGAPNVLVILYDDTGLASWSPYGGRINMPIAQKLADNGLTYTQWHTTALCSPTRSCFLTGRNHHVNRFASITEGSTGFPGSAARLPAQCATIGQVLQDNGYSTFWLGKDHNVPVEDVSSGGSRSEWPLQKGYDRFYGFLGGETNQWYPALVEDNRFIEQPYSPEQGYHLSKDLADNALRMLRDQRSTNPSKPWYMWFCPGANHAPHQVPTEWADKYKGKFDDGYEAYREWVLTRMIDKGIMPKGTPLTPINPLPADVAVPADAVRPWNTLNADEKRLFSRMAEVFAGFSEYTDAQIGRIIDYLEQTGQMDNTIIFYCADNGASGEGSPNGSVNENKFFNGYPDNLAENMALLDQLGTPATYNHYPTGWAVAFSTPFKMFKRYSEYSGGTCDPLIIHWPKGIKAKGQIRHQYHHAIDITPTILDVIGLEMPKEYRGIKQYPLNGVSMRYSFDNADAPTTRKRQYYEMLGTRGIWENGWRASALHAPISDKGHFDQDEWELYHVDEDRSESENLADQHPGKLKELIGAWNEEARDNFVLPLDDRTAVELLSVERPNPEPPRDTYVYYPDAAPVPEAVAVNIRGKSYRIVAEVDLTPQAQGVIFAHGSRFGGHALFVKDGVLHYVYNFLGIPPEQDFVSPPLPAGKHTLGMEFVKADKLGPNGESLGTTTLYVDDKAVATGPMRAQTGTFGLSGAGLTVGYGSDDTVSQQYRGPGTFTGGTVYSVTVSVGKESYRDLQQDAARALETD</sequence>
<keyword evidence="2" id="KW-0479">Metal-binding</keyword>
<evidence type="ECO:0000256" key="1">
    <source>
        <dbReference type="ARBA" id="ARBA00008779"/>
    </source>
</evidence>
<dbReference type="PANTHER" id="PTHR42693:SF43">
    <property type="entry name" value="BLL2667 PROTEIN"/>
    <property type="match status" value="1"/>
</dbReference>
<evidence type="ECO:0000259" key="6">
    <source>
        <dbReference type="Pfam" id="PF00884"/>
    </source>
</evidence>
<dbReference type="RefSeq" id="WP_122190944.1">
    <property type="nucleotide sequence ID" value="NZ_RFFH01000016.1"/>
</dbReference>
<gene>
    <name evidence="7" type="ORF">EBN03_26910</name>
</gene>
<protein>
    <submittedName>
        <fullName evidence="7">Arylsulfatase</fullName>
    </submittedName>
</protein>
<proteinExistence type="inferred from homology"/>
<keyword evidence="8" id="KW-1185">Reference proteome</keyword>
<dbReference type="InterPro" id="IPR000917">
    <property type="entry name" value="Sulfatase_N"/>
</dbReference>
<dbReference type="Proteomes" id="UP000279275">
    <property type="component" value="Unassembled WGS sequence"/>
</dbReference>
<dbReference type="Gene3D" id="3.30.1120.10">
    <property type="match status" value="1"/>
</dbReference>
<evidence type="ECO:0000313" key="7">
    <source>
        <dbReference type="EMBL" id="RMI29073.1"/>
    </source>
</evidence>
<dbReference type="PROSITE" id="PS51318">
    <property type="entry name" value="TAT"/>
    <property type="match status" value="1"/>
</dbReference>
<dbReference type="PROSITE" id="PS00523">
    <property type="entry name" value="SULFATASE_1"/>
    <property type="match status" value="1"/>
</dbReference>
<keyword evidence="4" id="KW-0106">Calcium</keyword>
<dbReference type="GO" id="GO:0016787">
    <property type="term" value="F:hydrolase activity"/>
    <property type="evidence" value="ECO:0007669"/>
    <property type="project" value="UniProtKB-KW"/>
</dbReference>
<feature type="domain" description="Sulfatase N-terminal" evidence="6">
    <location>
        <begin position="96"/>
        <end position="518"/>
    </location>
</feature>
<evidence type="ECO:0000256" key="3">
    <source>
        <dbReference type="ARBA" id="ARBA00022801"/>
    </source>
</evidence>
<comment type="similarity">
    <text evidence="1">Belongs to the sulfatase family.</text>
</comment>
<dbReference type="InterPro" id="IPR017850">
    <property type="entry name" value="Alkaline_phosphatase_core_sf"/>
</dbReference>
<feature type="region of interest" description="Disordered" evidence="5">
    <location>
        <begin position="1"/>
        <end position="27"/>
    </location>
</feature>
<dbReference type="AlphaFoldDB" id="A0A3M2KXW4"/>
<dbReference type="OrthoDB" id="9777306at2"/>
<reference evidence="7 8" key="1">
    <citation type="submission" date="2018-10" db="EMBL/GenBank/DDBJ databases">
        <title>Isolation from cow dung.</title>
        <authorList>
            <person name="Ling L."/>
        </authorList>
    </citation>
    <scope>NUCLEOTIDE SEQUENCE [LARGE SCALE GENOMIC DNA]</scope>
    <source>
        <strain evidence="7 8">NEAU-LL90</strain>
    </source>
</reference>
<dbReference type="InterPro" id="IPR050738">
    <property type="entry name" value="Sulfatase"/>
</dbReference>
<keyword evidence="3" id="KW-0378">Hydrolase</keyword>
<organism evidence="7 8">
    <name type="scientific">Nocardia stercoris</name>
    <dbReference type="NCBI Taxonomy" id="2483361"/>
    <lineage>
        <taxon>Bacteria</taxon>
        <taxon>Bacillati</taxon>
        <taxon>Actinomycetota</taxon>
        <taxon>Actinomycetes</taxon>
        <taxon>Mycobacteriales</taxon>
        <taxon>Nocardiaceae</taxon>
        <taxon>Nocardia</taxon>
    </lineage>
</organism>
<dbReference type="PANTHER" id="PTHR42693">
    <property type="entry name" value="ARYLSULFATASE FAMILY MEMBER"/>
    <property type="match status" value="1"/>
</dbReference>
<name>A0A3M2KXW4_9NOCA</name>
<accession>A0A3M2KXW4</accession>
<evidence type="ECO:0000256" key="2">
    <source>
        <dbReference type="ARBA" id="ARBA00022723"/>
    </source>
</evidence>
<dbReference type="CDD" id="cd16025">
    <property type="entry name" value="PAS_like"/>
    <property type="match status" value="1"/>
</dbReference>
<dbReference type="InterPro" id="IPR024607">
    <property type="entry name" value="Sulfatase_CS"/>
</dbReference>
<evidence type="ECO:0000256" key="4">
    <source>
        <dbReference type="ARBA" id="ARBA00022837"/>
    </source>
</evidence>